<gene>
    <name evidence="1" type="ORF">PCAMFM013_S043g000051</name>
</gene>
<dbReference type="Proteomes" id="UP000053732">
    <property type="component" value="Unassembled WGS sequence"/>
</dbReference>
<sequence>MLDLLLSPLLKAEETMAADRAVAECFADFEPSCPVEGL</sequence>
<dbReference type="EMBL" id="HG793176">
    <property type="protein sequence ID" value="CRL30056.1"/>
    <property type="molecule type" value="Genomic_DNA"/>
</dbReference>
<evidence type="ECO:0000313" key="1">
    <source>
        <dbReference type="EMBL" id="CRL30056.1"/>
    </source>
</evidence>
<protein>
    <submittedName>
        <fullName evidence="1">Str. FM013</fullName>
    </submittedName>
</protein>
<name>A0A0G4PUP0_PENC3</name>
<proteinExistence type="predicted"/>
<keyword evidence="2" id="KW-1185">Reference proteome</keyword>
<accession>A0A0G4PUP0</accession>
<dbReference type="AlphaFoldDB" id="A0A0G4PUP0"/>
<reference evidence="1 2" key="1">
    <citation type="journal article" date="2014" name="Nat. Commun.">
        <title>Multiple recent horizontal transfers of a large genomic region in cheese making fungi.</title>
        <authorList>
            <person name="Cheeseman K."/>
            <person name="Ropars J."/>
            <person name="Renault P."/>
            <person name="Dupont J."/>
            <person name="Gouzy J."/>
            <person name="Branca A."/>
            <person name="Abraham A.L."/>
            <person name="Ceppi M."/>
            <person name="Conseiller E."/>
            <person name="Debuchy R."/>
            <person name="Malagnac F."/>
            <person name="Goarin A."/>
            <person name="Silar P."/>
            <person name="Lacoste S."/>
            <person name="Sallet E."/>
            <person name="Bensimon A."/>
            <person name="Giraud T."/>
            <person name="Brygoo Y."/>
        </authorList>
    </citation>
    <scope>NUCLEOTIDE SEQUENCE [LARGE SCALE GENOMIC DNA]</scope>
    <source>
        <strain evidence="2">FM 013</strain>
    </source>
</reference>
<evidence type="ECO:0000313" key="2">
    <source>
        <dbReference type="Proteomes" id="UP000053732"/>
    </source>
</evidence>
<organism evidence="1 2">
    <name type="scientific">Penicillium camemberti (strain FM 013)</name>
    <dbReference type="NCBI Taxonomy" id="1429867"/>
    <lineage>
        <taxon>Eukaryota</taxon>
        <taxon>Fungi</taxon>
        <taxon>Dikarya</taxon>
        <taxon>Ascomycota</taxon>
        <taxon>Pezizomycotina</taxon>
        <taxon>Eurotiomycetes</taxon>
        <taxon>Eurotiomycetidae</taxon>
        <taxon>Eurotiales</taxon>
        <taxon>Aspergillaceae</taxon>
        <taxon>Penicillium</taxon>
    </lineage>
</organism>